<dbReference type="EMBL" id="JACCFH010000001">
    <property type="protein sequence ID" value="NYG31642.1"/>
    <property type="molecule type" value="Genomic_DNA"/>
</dbReference>
<gene>
    <name evidence="1" type="ORF">BDD16_000628</name>
</gene>
<comment type="caution">
    <text evidence="1">The sequence shown here is derived from an EMBL/GenBank/DDBJ whole genome shotgun (WGS) entry which is preliminary data.</text>
</comment>
<dbReference type="RefSeq" id="WP_179632616.1">
    <property type="nucleotide sequence ID" value="NZ_JACCFH010000001.1"/>
</dbReference>
<organism evidence="1 2">
    <name type="scientific">Sphaerotilus montanus</name>
    <dbReference type="NCBI Taxonomy" id="522889"/>
    <lineage>
        <taxon>Bacteria</taxon>
        <taxon>Pseudomonadati</taxon>
        <taxon>Pseudomonadota</taxon>
        <taxon>Betaproteobacteria</taxon>
        <taxon>Burkholderiales</taxon>
        <taxon>Sphaerotilaceae</taxon>
        <taxon>Sphaerotilus</taxon>
    </lineage>
</organism>
<proteinExistence type="predicted"/>
<dbReference type="Proteomes" id="UP000518288">
    <property type="component" value="Unassembled WGS sequence"/>
</dbReference>
<evidence type="ECO:0000313" key="2">
    <source>
        <dbReference type="Proteomes" id="UP000518288"/>
    </source>
</evidence>
<sequence length="178" mass="19318">MATPKTLASGAGAADRALIGLEALARQFLEQEQPGRAAQVLAEVDSGTAALRFVVSLCGLDWHLSCTIERHGDGRPEPVALPGRDRWVLALLPVLFPLVTLVKTATSASTTAPRLLNDVARGRAWLSFDVEMRGRLALVSAHARPGRDLRQRVPLMEAGCMRMRDSHTNRREHGPATQ</sequence>
<reference evidence="1 2" key="1">
    <citation type="submission" date="2020-07" db="EMBL/GenBank/DDBJ databases">
        <title>Genomic Encyclopedia of Archaeal and Bacterial Type Strains, Phase II (KMG-II): from individual species to whole genera.</title>
        <authorList>
            <person name="Goeker M."/>
        </authorList>
    </citation>
    <scope>NUCLEOTIDE SEQUENCE [LARGE SCALE GENOMIC DNA]</scope>
    <source>
        <strain evidence="1 2">DSM 21226</strain>
    </source>
</reference>
<dbReference type="AlphaFoldDB" id="A0A7Y9QUJ8"/>
<keyword evidence="2" id="KW-1185">Reference proteome</keyword>
<name>A0A7Y9QUJ8_9BURK</name>
<evidence type="ECO:0000313" key="1">
    <source>
        <dbReference type="EMBL" id="NYG31642.1"/>
    </source>
</evidence>
<accession>A0A7Y9QUJ8</accession>
<protein>
    <submittedName>
        <fullName evidence="1">Uncharacterized protein</fullName>
    </submittedName>
</protein>